<keyword evidence="3" id="KW-0472">Membrane</keyword>
<feature type="domain" description="PGF-CTERM archaeal protein-sorting signal" evidence="4">
    <location>
        <begin position="221"/>
        <end position="242"/>
    </location>
</feature>
<dbReference type="GO" id="GO:0030115">
    <property type="term" value="C:S-layer"/>
    <property type="evidence" value="ECO:0007669"/>
    <property type="project" value="UniProtKB-SubCell"/>
</dbReference>
<dbReference type="RefSeq" id="WP_232569672.1">
    <property type="nucleotide sequence ID" value="NZ_CP089466.1"/>
</dbReference>
<accession>A0ABD5NHT8</accession>
<evidence type="ECO:0000256" key="1">
    <source>
        <dbReference type="ARBA" id="ARBA00022729"/>
    </source>
</evidence>
<comment type="caution">
    <text evidence="5">The sequence shown here is derived from an EMBL/GenBank/DDBJ whole genome shotgun (WGS) entry which is preliminary data.</text>
</comment>
<protein>
    <submittedName>
        <fullName evidence="5">PGF-CTERM sorting domain-containing protein</fullName>
    </submittedName>
</protein>
<evidence type="ECO:0000313" key="6">
    <source>
        <dbReference type="Proteomes" id="UP001595660"/>
    </source>
</evidence>
<name>A0ABD5NHT8_9EURY</name>
<dbReference type="GO" id="GO:0005886">
    <property type="term" value="C:plasma membrane"/>
    <property type="evidence" value="ECO:0007669"/>
    <property type="project" value="UniProtKB-SubCell"/>
</dbReference>
<feature type="transmembrane region" description="Helical" evidence="3">
    <location>
        <begin position="221"/>
        <end position="241"/>
    </location>
</feature>
<dbReference type="NCBIfam" id="TIGR04126">
    <property type="entry name" value="PGF_CTERM"/>
    <property type="match status" value="1"/>
</dbReference>
<evidence type="ECO:0000313" key="5">
    <source>
        <dbReference type="EMBL" id="MFC3478847.1"/>
    </source>
</evidence>
<proteinExistence type="predicted"/>
<evidence type="ECO:0000259" key="4">
    <source>
        <dbReference type="Pfam" id="PF18204"/>
    </source>
</evidence>
<dbReference type="InterPro" id="IPR038480">
    <property type="entry name" value="YuaB-like_sf"/>
</dbReference>
<dbReference type="Gene3D" id="2.60.40.3490">
    <property type="match status" value="1"/>
</dbReference>
<dbReference type="InterPro" id="IPR026371">
    <property type="entry name" value="PGF_CTERM"/>
</dbReference>
<dbReference type="GeneID" id="69118138"/>
<feature type="region of interest" description="Disordered" evidence="2">
    <location>
        <begin position="171"/>
        <end position="221"/>
    </location>
</feature>
<sequence>MNDTLRRTLAALVALTVVGAGAFGAATAASNGSLLASPDAAGETSTHTVTVTVGNASAGSWNGLTVDYSASDADASEVGSADVETVGIDRDADANDDAIDVNVSDDLSSVQTSNNGETLTVKFGGSYELNAGDEVVVTYSGVQNPEEAGEYTVPLDLNPQSSGGDAQAVYSVTSADGDGGTQTTSDGGDSDTTTDSDESDSTTESAGGDGDDGSGESGGSVPGFGVAVALIALVGAALLAVRE</sequence>
<dbReference type="EMBL" id="JBHRWN010000002">
    <property type="protein sequence ID" value="MFC3478847.1"/>
    <property type="molecule type" value="Genomic_DNA"/>
</dbReference>
<feature type="compositionally biased region" description="Low complexity" evidence="2">
    <location>
        <begin position="173"/>
        <end position="187"/>
    </location>
</feature>
<keyword evidence="3" id="KW-1133">Transmembrane helix</keyword>
<keyword evidence="1" id="KW-0732">Signal</keyword>
<dbReference type="Pfam" id="PF18204">
    <property type="entry name" value="PGF-CTERM"/>
    <property type="match status" value="1"/>
</dbReference>
<keyword evidence="3" id="KW-0812">Transmembrane</keyword>
<dbReference type="Proteomes" id="UP001595660">
    <property type="component" value="Unassembled WGS sequence"/>
</dbReference>
<gene>
    <name evidence="5" type="ORF">ACFOKC_14040</name>
</gene>
<reference evidence="5 6" key="1">
    <citation type="journal article" date="2019" name="Int. J. Syst. Evol. Microbiol.">
        <title>The Global Catalogue of Microorganisms (GCM) 10K type strain sequencing project: providing services to taxonomists for standard genome sequencing and annotation.</title>
        <authorList>
            <consortium name="The Broad Institute Genomics Platform"/>
            <consortium name="The Broad Institute Genome Sequencing Center for Infectious Disease"/>
            <person name="Wu L."/>
            <person name="Ma J."/>
        </authorList>
    </citation>
    <scope>NUCLEOTIDE SEQUENCE [LARGE SCALE GENOMIC DNA]</scope>
    <source>
        <strain evidence="5 6">CGMCC 1.12562</strain>
    </source>
</reference>
<evidence type="ECO:0000256" key="2">
    <source>
        <dbReference type="SAM" id="MobiDB-lite"/>
    </source>
</evidence>
<feature type="compositionally biased region" description="Acidic residues" evidence="2">
    <location>
        <begin position="188"/>
        <end position="201"/>
    </location>
</feature>
<dbReference type="AlphaFoldDB" id="A0ABD5NHT8"/>
<organism evidence="5 6">
    <name type="scientific">Halobacterium litoreum</name>
    <dbReference type="NCBI Taxonomy" id="2039234"/>
    <lineage>
        <taxon>Archaea</taxon>
        <taxon>Methanobacteriati</taxon>
        <taxon>Methanobacteriota</taxon>
        <taxon>Stenosarchaea group</taxon>
        <taxon>Halobacteria</taxon>
        <taxon>Halobacteriales</taxon>
        <taxon>Halobacteriaceae</taxon>
        <taxon>Halobacterium</taxon>
    </lineage>
</organism>
<keyword evidence="6" id="KW-1185">Reference proteome</keyword>
<evidence type="ECO:0000256" key="3">
    <source>
        <dbReference type="SAM" id="Phobius"/>
    </source>
</evidence>